<proteinExistence type="predicted"/>
<gene>
    <name evidence="1" type="ORF">Daus18300_010994</name>
</gene>
<dbReference type="Proteomes" id="UP001583177">
    <property type="component" value="Unassembled WGS sequence"/>
</dbReference>
<evidence type="ECO:0000313" key="2">
    <source>
        <dbReference type="Proteomes" id="UP001583177"/>
    </source>
</evidence>
<dbReference type="EMBL" id="JAWRVE010000128">
    <property type="protein sequence ID" value="KAL1855711.1"/>
    <property type="molecule type" value="Genomic_DNA"/>
</dbReference>
<dbReference type="Pfam" id="PF12505">
    <property type="entry name" value="DUF3712"/>
    <property type="match status" value="1"/>
</dbReference>
<sequence length="255" mass="28034">MDSVVNLILNRSVLTVEHIKITKATPETLTMSLVNRVTGTGPMGATMAPMVVDLVFNDQPWGKLQLPEVNTKSGGTDVYVQEQEVKITNQESFRAFVKALTLDDELVLVLDNGDCHITAKVMGWPLKSNVTYKKKLIIKGMKGPRISLVDTTAGENVMKVYNPSPLEIDHGVSMFDIVDSEGQVVAEEKGHLKIGRGDFDSTLGITFKPGKKITPGSKLRLVGKGTEKDSWMNDTLKYINSEFEVTDKFSSFLVG</sequence>
<reference evidence="1 2" key="1">
    <citation type="journal article" date="2024" name="IMA Fungus">
        <title>IMA Genome - F19 : A genome assembly and annotation guide to empower mycologists, including annotated draft genome sequences of Ceratocystis pirilliformis, Diaporthe australafricana, Fusarium ophioides, Paecilomyces lecythidis, and Sporothrix stenoceras.</title>
        <authorList>
            <person name="Aylward J."/>
            <person name="Wilson A.M."/>
            <person name="Visagie C.M."/>
            <person name="Spraker J."/>
            <person name="Barnes I."/>
            <person name="Buitendag C."/>
            <person name="Ceriani C."/>
            <person name="Del Mar Angel L."/>
            <person name="du Plessis D."/>
            <person name="Fuchs T."/>
            <person name="Gasser K."/>
            <person name="Kramer D."/>
            <person name="Li W."/>
            <person name="Munsamy K."/>
            <person name="Piso A."/>
            <person name="Price J.L."/>
            <person name="Sonnekus B."/>
            <person name="Thomas C."/>
            <person name="van der Nest A."/>
            <person name="van Dijk A."/>
            <person name="van Heerden A."/>
            <person name="van Vuuren N."/>
            <person name="Yilmaz N."/>
            <person name="Duong T.A."/>
            <person name="van der Merwe N.A."/>
            <person name="Wingfield M.J."/>
            <person name="Wingfield B.D."/>
        </authorList>
    </citation>
    <scope>NUCLEOTIDE SEQUENCE [LARGE SCALE GENOMIC DNA]</scope>
    <source>
        <strain evidence="1 2">CMW 18300</strain>
    </source>
</reference>
<dbReference type="PANTHER" id="PTHR35895:SF1">
    <property type="entry name" value="LIPID-BINDING SERUM GLYCOPROTEIN C-TERMINAL DOMAIN-CONTAINING PROTEIN"/>
    <property type="match status" value="1"/>
</dbReference>
<evidence type="ECO:0000313" key="1">
    <source>
        <dbReference type="EMBL" id="KAL1855711.1"/>
    </source>
</evidence>
<dbReference type="PANTHER" id="PTHR35895">
    <property type="entry name" value="CHROMOSOME 16, WHOLE GENOME SHOTGUN SEQUENCE"/>
    <property type="match status" value="1"/>
</dbReference>
<organism evidence="1 2">
    <name type="scientific">Diaporthe australafricana</name>
    <dbReference type="NCBI Taxonomy" id="127596"/>
    <lineage>
        <taxon>Eukaryota</taxon>
        <taxon>Fungi</taxon>
        <taxon>Dikarya</taxon>
        <taxon>Ascomycota</taxon>
        <taxon>Pezizomycotina</taxon>
        <taxon>Sordariomycetes</taxon>
        <taxon>Sordariomycetidae</taxon>
        <taxon>Diaporthales</taxon>
        <taxon>Diaporthaceae</taxon>
        <taxon>Diaporthe</taxon>
    </lineage>
</organism>
<dbReference type="InterPro" id="IPR022185">
    <property type="entry name" value="DUF3712"/>
</dbReference>
<protein>
    <submittedName>
        <fullName evidence="1">Uncharacterized protein</fullName>
    </submittedName>
</protein>
<comment type="caution">
    <text evidence="1">The sequence shown here is derived from an EMBL/GenBank/DDBJ whole genome shotgun (WGS) entry which is preliminary data.</text>
</comment>
<name>A0ABR3W886_9PEZI</name>
<keyword evidence="2" id="KW-1185">Reference proteome</keyword>
<accession>A0ABR3W886</accession>
<dbReference type="InterPro" id="IPR046368">
    <property type="entry name" value="Tag1"/>
</dbReference>